<protein>
    <recommendedName>
        <fullName evidence="4">C2H2-type domain-containing protein</fullName>
    </recommendedName>
</protein>
<dbReference type="PANTHER" id="PTHR38166">
    <property type="entry name" value="C2H2-TYPE DOMAIN-CONTAINING PROTEIN-RELATED"/>
    <property type="match status" value="1"/>
</dbReference>
<dbReference type="AlphaFoldDB" id="A0A2L2TBF1"/>
<reference evidence="3" key="1">
    <citation type="submission" date="2014-10" db="EMBL/GenBank/DDBJ databases">
        <authorList>
            <person name="King R."/>
        </authorList>
    </citation>
    <scope>NUCLEOTIDE SEQUENCE [LARGE SCALE GENOMIC DNA]</scope>
    <source>
        <strain evidence="3">A3/5</strain>
    </source>
</reference>
<dbReference type="PANTHER" id="PTHR38166:SF1">
    <property type="entry name" value="C2H2-TYPE DOMAIN-CONTAINING PROTEIN"/>
    <property type="match status" value="1"/>
</dbReference>
<evidence type="ECO:0000313" key="2">
    <source>
        <dbReference type="EMBL" id="CEI60266.1"/>
    </source>
</evidence>
<accession>A0A2L2TBF1</accession>
<feature type="compositionally biased region" description="Polar residues" evidence="1">
    <location>
        <begin position="134"/>
        <end position="148"/>
    </location>
</feature>
<dbReference type="Proteomes" id="UP000245910">
    <property type="component" value="Chromosome II"/>
</dbReference>
<dbReference type="STRING" id="56646.A0A2L2TBF1"/>
<feature type="compositionally biased region" description="Basic and acidic residues" evidence="1">
    <location>
        <begin position="180"/>
        <end position="193"/>
    </location>
</feature>
<sequence length="515" mass="57943">MTSNAPPKLSSSNIQVNDNTSQCFNRVSSIPTPLSLRVSDSHTNRDNKPSPLAPKPPDACKEEQPDIRWFDGAWPCQSPHQVWSLDGALLQKEESSQPPGSSLKYMSGTTIGSEYPSNPDTLSFDIFEQYSGWPQSDSRTCITSSNPNKRPAKRGEGSEAPQKRSRTSEHDENAGEVNEDGDHRMGGDDADNRRGQTFACPYYRIDPERFLECINLRMPRISDVKQHLKRRHTARYYCLRCSKGFSSQKVYEDHIRQANCSRVSAANLECVSPAAQEAIKVRFERSLSSKDQWNKIWEVLFGKRNPTVNPYLDNIFKEVTGIIRGVWKKEGDQIISSSIKGRELPSCSDQLHSLLLEFLNKVETRFEQKPPETNSRESPLHFDISLVQDMVGANLEPILLPAAEHPSSSDDVFSSYAISSETSNLPVNFSRVGSEGTLQSIKKLFTFPLGTSMQQVEYPHMDFSTTDLQLPGETEPWNFVDSLRDDSADTSLPFFHLTEDPQVLEGEPHLNIPNN</sequence>
<evidence type="ECO:0000313" key="3">
    <source>
        <dbReference type="Proteomes" id="UP000245910"/>
    </source>
</evidence>
<keyword evidence="3" id="KW-1185">Reference proteome</keyword>
<name>A0A2L2TBF1_9HYPO</name>
<feature type="compositionally biased region" description="Basic and acidic residues" evidence="1">
    <location>
        <begin position="39"/>
        <end position="48"/>
    </location>
</feature>
<evidence type="ECO:0008006" key="4">
    <source>
        <dbReference type="Google" id="ProtNLM"/>
    </source>
</evidence>
<feature type="region of interest" description="Disordered" evidence="1">
    <location>
        <begin position="134"/>
        <end position="193"/>
    </location>
</feature>
<dbReference type="EMBL" id="LN649230">
    <property type="protein sequence ID" value="CEI60266.1"/>
    <property type="molecule type" value="Genomic_DNA"/>
</dbReference>
<organism evidence="2 3">
    <name type="scientific">Fusarium venenatum</name>
    <dbReference type="NCBI Taxonomy" id="56646"/>
    <lineage>
        <taxon>Eukaryota</taxon>
        <taxon>Fungi</taxon>
        <taxon>Dikarya</taxon>
        <taxon>Ascomycota</taxon>
        <taxon>Pezizomycotina</taxon>
        <taxon>Sordariomycetes</taxon>
        <taxon>Hypocreomycetidae</taxon>
        <taxon>Hypocreales</taxon>
        <taxon>Nectriaceae</taxon>
        <taxon>Fusarium</taxon>
    </lineage>
</organism>
<evidence type="ECO:0000256" key="1">
    <source>
        <dbReference type="SAM" id="MobiDB-lite"/>
    </source>
</evidence>
<proteinExistence type="predicted"/>
<feature type="region of interest" description="Disordered" evidence="1">
    <location>
        <begin position="34"/>
        <end position="63"/>
    </location>
</feature>